<dbReference type="InterPro" id="IPR035466">
    <property type="entry name" value="GlmS/AgaS_SIS"/>
</dbReference>
<dbReference type="FunFam" id="3.40.50.10490:FF:000001">
    <property type="entry name" value="Glutamine--fructose-6-phosphate aminotransferase [isomerizing]"/>
    <property type="match status" value="1"/>
</dbReference>
<comment type="function">
    <text evidence="10">Catalyzes the first step in hexosamine metabolism, converting fructose-6P into glucosamine-6P using glutamine as a nitrogen source.</text>
</comment>
<dbReference type="InterPro" id="IPR029055">
    <property type="entry name" value="Ntn_hydrolases_N"/>
</dbReference>
<dbReference type="PROSITE" id="PS51464">
    <property type="entry name" value="SIS"/>
    <property type="match status" value="2"/>
</dbReference>
<dbReference type="FunFam" id="3.40.50.10490:FF:000002">
    <property type="entry name" value="Glutamine--fructose-6-phosphate aminotransferase [isomerizing]"/>
    <property type="match status" value="1"/>
</dbReference>
<evidence type="ECO:0000256" key="1">
    <source>
        <dbReference type="ARBA" id="ARBA00001031"/>
    </source>
</evidence>
<evidence type="ECO:0000313" key="14">
    <source>
        <dbReference type="Proteomes" id="UP000185911"/>
    </source>
</evidence>
<evidence type="ECO:0000259" key="12">
    <source>
        <dbReference type="PROSITE" id="PS51464"/>
    </source>
</evidence>
<dbReference type="GO" id="GO:0005829">
    <property type="term" value="C:cytosol"/>
    <property type="evidence" value="ECO:0007669"/>
    <property type="project" value="TreeGrafter"/>
</dbReference>
<dbReference type="PANTHER" id="PTHR10937">
    <property type="entry name" value="GLUCOSAMINE--FRUCTOSE-6-PHOSPHATE AMINOTRANSFERASE, ISOMERIZING"/>
    <property type="match status" value="1"/>
</dbReference>
<evidence type="ECO:0000256" key="9">
    <source>
        <dbReference type="ARBA" id="ARBA00022962"/>
    </source>
</evidence>
<dbReference type="GO" id="GO:0046349">
    <property type="term" value="P:amino sugar biosynthetic process"/>
    <property type="evidence" value="ECO:0007669"/>
    <property type="project" value="UniProtKB-ARBA"/>
</dbReference>
<dbReference type="Gene3D" id="3.60.20.10">
    <property type="entry name" value="Glutamine Phosphoribosylpyrophosphate, subunit 1, domain 1"/>
    <property type="match status" value="1"/>
</dbReference>
<keyword evidence="14" id="KW-1185">Reference proteome</keyword>
<dbReference type="RefSeq" id="WP_075585025.1">
    <property type="nucleotide sequence ID" value="NZ_MSYM01000005.1"/>
</dbReference>
<keyword evidence="6 10" id="KW-0032">Aminotransferase</keyword>
<dbReference type="NCBIfam" id="NF001484">
    <property type="entry name" value="PRK00331.1"/>
    <property type="match status" value="1"/>
</dbReference>
<dbReference type="PANTHER" id="PTHR10937:SF0">
    <property type="entry name" value="GLUTAMINE--FRUCTOSE-6-PHOSPHATE TRANSAMINASE (ISOMERIZING)"/>
    <property type="match status" value="1"/>
</dbReference>
<dbReference type="InterPro" id="IPR046348">
    <property type="entry name" value="SIS_dom_sf"/>
</dbReference>
<protein>
    <recommendedName>
        <fullName evidence="4 10">Glutamine--fructose-6-phosphate aminotransferase [isomerizing]</fullName>
        <ecNumber evidence="3 10">2.6.1.16</ecNumber>
    </recommendedName>
    <alternativeName>
        <fullName evidence="10">D-fructose-6-phosphate amidotransferase</fullName>
    </alternativeName>
    <alternativeName>
        <fullName evidence="10">GFAT</fullName>
    </alternativeName>
    <alternativeName>
        <fullName evidence="10">Glucosamine-6-phosphate synthase</fullName>
    </alternativeName>
    <alternativeName>
        <fullName evidence="10">Hexosephosphate aminotransferase</fullName>
    </alternativeName>
    <alternativeName>
        <fullName evidence="10">L-glutamine--D-fructose-6-phosphate amidotransferase</fullName>
    </alternativeName>
</protein>
<dbReference type="InterPro" id="IPR005855">
    <property type="entry name" value="GFAT"/>
</dbReference>
<dbReference type="EMBL" id="MSYM01000005">
    <property type="protein sequence ID" value="OLP08107.1"/>
    <property type="molecule type" value="Genomic_DNA"/>
</dbReference>
<dbReference type="SUPFAM" id="SSF53697">
    <property type="entry name" value="SIS domain"/>
    <property type="match status" value="1"/>
</dbReference>
<reference evidence="13 14" key="1">
    <citation type="submission" date="2017-01" db="EMBL/GenBank/DDBJ databases">
        <title>Genome sequence of Rhodoferax antarcticus ANT.BR, a psychrophilic purple nonsulfur bacterium from an Antarctic microbial mat.</title>
        <authorList>
            <person name="Baker J."/>
            <person name="Riester C."/>
            <person name="Skinner B."/>
            <person name="Newell A."/>
            <person name="Swingley W."/>
            <person name="Madigan M."/>
            <person name="Jung D."/>
            <person name="Asao M."/>
            <person name="Chen M."/>
            <person name="Loughlin P."/>
            <person name="Pan H."/>
            <person name="Lin S."/>
            <person name="Li N."/>
            <person name="Shaw J."/>
            <person name="Prado M."/>
            <person name="Sherman C."/>
            <person name="Li X."/>
            <person name="Tang J."/>
            <person name="Blankenship R."/>
            <person name="Zhao T."/>
            <person name="Touchman J."/>
            <person name="Sattley M."/>
        </authorList>
    </citation>
    <scope>NUCLEOTIDE SEQUENCE [LARGE SCALE GENOMIC DNA]</scope>
    <source>
        <strain evidence="13 14">ANT.BR</strain>
    </source>
</reference>
<dbReference type="GO" id="GO:0004360">
    <property type="term" value="F:glutamine-fructose-6-phosphate transaminase (isomerizing) activity"/>
    <property type="evidence" value="ECO:0007669"/>
    <property type="project" value="UniProtKB-UniRule"/>
</dbReference>
<evidence type="ECO:0000259" key="11">
    <source>
        <dbReference type="PROSITE" id="PS51278"/>
    </source>
</evidence>
<dbReference type="STRING" id="81479.RA876_16065"/>
<dbReference type="GO" id="GO:0006002">
    <property type="term" value="P:fructose 6-phosphate metabolic process"/>
    <property type="evidence" value="ECO:0007669"/>
    <property type="project" value="TreeGrafter"/>
</dbReference>
<dbReference type="InterPro" id="IPR001347">
    <property type="entry name" value="SIS_dom"/>
</dbReference>
<dbReference type="EC" id="2.6.1.16" evidence="3 10"/>
<evidence type="ECO:0000256" key="8">
    <source>
        <dbReference type="ARBA" id="ARBA00022737"/>
    </source>
</evidence>
<dbReference type="Gene3D" id="3.40.50.10490">
    <property type="entry name" value="Glucose-6-phosphate isomerase like protein, domain 1"/>
    <property type="match status" value="2"/>
</dbReference>
<dbReference type="AlphaFoldDB" id="A0A1Q8YJI1"/>
<feature type="active site" description="Nucleophile; for GATase activity" evidence="10">
    <location>
        <position position="2"/>
    </location>
</feature>
<evidence type="ECO:0000256" key="4">
    <source>
        <dbReference type="ARBA" id="ARBA00016090"/>
    </source>
</evidence>
<keyword evidence="9" id="KW-0315">Glutamine amidotransferase</keyword>
<dbReference type="InterPro" id="IPR017932">
    <property type="entry name" value="GATase_2_dom"/>
</dbReference>
<dbReference type="CDD" id="cd00714">
    <property type="entry name" value="GFAT"/>
    <property type="match status" value="1"/>
</dbReference>
<proteinExistence type="inferred from homology"/>
<dbReference type="CDD" id="cd05009">
    <property type="entry name" value="SIS_GlmS_GlmD_2"/>
    <property type="match status" value="1"/>
</dbReference>
<dbReference type="HAMAP" id="MF_00164">
    <property type="entry name" value="GlmS"/>
    <property type="match status" value="1"/>
</dbReference>
<evidence type="ECO:0000256" key="3">
    <source>
        <dbReference type="ARBA" id="ARBA00012916"/>
    </source>
</evidence>
<dbReference type="GO" id="GO:0005975">
    <property type="term" value="P:carbohydrate metabolic process"/>
    <property type="evidence" value="ECO:0007669"/>
    <property type="project" value="UniProtKB-UniRule"/>
</dbReference>
<dbReference type="InterPro" id="IPR035490">
    <property type="entry name" value="GlmS/FrlB_SIS"/>
</dbReference>
<organism evidence="13 14">
    <name type="scientific">Rhodoferax antarcticus ANT.BR</name>
    <dbReference type="NCBI Taxonomy" id="1111071"/>
    <lineage>
        <taxon>Bacteria</taxon>
        <taxon>Pseudomonadati</taxon>
        <taxon>Pseudomonadota</taxon>
        <taxon>Betaproteobacteria</taxon>
        <taxon>Burkholderiales</taxon>
        <taxon>Comamonadaceae</taxon>
        <taxon>Rhodoferax</taxon>
    </lineage>
</organism>
<comment type="caution">
    <text evidence="13">The sequence shown here is derived from an EMBL/GenBank/DDBJ whole genome shotgun (WGS) entry which is preliminary data.</text>
</comment>
<evidence type="ECO:0000256" key="6">
    <source>
        <dbReference type="ARBA" id="ARBA00022576"/>
    </source>
</evidence>
<comment type="subunit">
    <text evidence="10">Homodimer.</text>
</comment>
<evidence type="ECO:0000256" key="10">
    <source>
        <dbReference type="HAMAP-Rule" id="MF_00164"/>
    </source>
</evidence>
<dbReference type="PROSITE" id="PS51278">
    <property type="entry name" value="GATASE_TYPE_2"/>
    <property type="match status" value="1"/>
</dbReference>
<name>A0A1Q8YJI1_9BURK</name>
<dbReference type="CDD" id="cd05008">
    <property type="entry name" value="SIS_GlmS_GlmD_1"/>
    <property type="match status" value="1"/>
</dbReference>
<dbReference type="NCBIfam" id="TIGR01135">
    <property type="entry name" value="glmS"/>
    <property type="match status" value="1"/>
</dbReference>
<dbReference type="GO" id="GO:0006487">
    <property type="term" value="P:protein N-linked glycosylation"/>
    <property type="evidence" value="ECO:0007669"/>
    <property type="project" value="TreeGrafter"/>
</dbReference>
<feature type="domain" description="SIS" evidence="12">
    <location>
        <begin position="471"/>
        <end position="612"/>
    </location>
</feature>
<dbReference type="FunFam" id="3.60.20.10:FF:000006">
    <property type="entry name" value="Glutamine--fructose-6-phosphate aminotransferase [isomerizing]"/>
    <property type="match status" value="1"/>
</dbReference>
<keyword evidence="7 10" id="KW-0808">Transferase</keyword>
<dbReference type="Proteomes" id="UP000185911">
    <property type="component" value="Unassembled WGS sequence"/>
</dbReference>
<dbReference type="SUPFAM" id="SSF56235">
    <property type="entry name" value="N-terminal nucleophile aminohydrolases (Ntn hydrolases)"/>
    <property type="match status" value="1"/>
</dbReference>
<evidence type="ECO:0000313" key="13">
    <source>
        <dbReference type="EMBL" id="OLP08107.1"/>
    </source>
</evidence>
<dbReference type="Pfam" id="PF13522">
    <property type="entry name" value="GATase_6"/>
    <property type="match status" value="1"/>
</dbReference>
<evidence type="ECO:0000256" key="5">
    <source>
        <dbReference type="ARBA" id="ARBA00022490"/>
    </source>
</evidence>
<feature type="active site" description="For Fru-6P isomerization activity" evidence="10">
    <location>
        <position position="617"/>
    </location>
</feature>
<dbReference type="GO" id="GO:0097367">
    <property type="term" value="F:carbohydrate derivative binding"/>
    <property type="evidence" value="ECO:0007669"/>
    <property type="project" value="InterPro"/>
</dbReference>
<dbReference type="GO" id="GO:0006047">
    <property type="term" value="P:UDP-N-acetylglucosamine metabolic process"/>
    <property type="evidence" value="ECO:0007669"/>
    <property type="project" value="TreeGrafter"/>
</dbReference>
<dbReference type="InterPro" id="IPR047084">
    <property type="entry name" value="GFAT_N"/>
</dbReference>
<sequence>MCGIVGAVSNQNIVPILVQGLARLEYRGYDSCGVAVYANGLKRARSTARVSELMAQIATTHLQGTTGIAHTRWATHGAPAVHNAHPHFSHGPGADASSRPGRIALVHNGIIENHDELRASLQAKGYLFQSQTDTEVICHLVDSLYDGDLFEAVKAALGSLRGAYAIAVFCKDEPHRLIGARVGSPLILGVGPDSQSHYLASDAMALAGVTDQIVYLEEGDVADIQLGKYWLVDKAFKPLTAAQRPVKTVHAHSGAAELGPYRHYMQKEIFEQPRAIADTLEGVTSIQPELFDGADASAARVFKDIDSVLILACGTSYYSGCTAKYWLESIAKIPTQVEVASEYRYRDSVPNPRTLVVTITQSGETADTLAALRHAQSLGMTHTLTICNVATSAMVRECELAYITRAGVEIGVASTKAFTAQLAGLFLLTLALAQSRGMLSDTEEARHIKAMRHLPAALQAVLALEPQVIAWAEDFAAKENALFLGRGMHYPIALEGALKLKEISYIHAEAYPAGELKHGPLALVTSAMPVVTVAPHDALLEKLKSNMHEVRARGGVLYVLADADSKIESAEGLHVIRMPEHYGELSPMLHVVPLQLLAYHTACARGTDVDKPRNLAKSVTVE</sequence>
<dbReference type="Pfam" id="PF01380">
    <property type="entry name" value="SIS"/>
    <property type="match status" value="2"/>
</dbReference>
<keyword evidence="8" id="KW-0677">Repeat</keyword>
<comment type="subcellular location">
    <subcellularLocation>
        <location evidence="2 10">Cytoplasm</location>
    </subcellularLocation>
</comment>
<evidence type="ECO:0000256" key="7">
    <source>
        <dbReference type="ARBA" id="ARBA00022679"/>
    </source>
</evidence>
<feature type="domain" description="Glutamine amidotransferase type-2" evidence="11">
    <location>
        <begin position="2"/>
        <end position="227"/>
    </location>
</feature>
<feature type="domain" description="SIS" evidence="12">
    <location>
        <begin position="298"/>
        <end position="438"/>
    </location>
</feature>
<accession>A0A1Q8YJI1</accession>
<evidence type="ECO:0000256" key="2">
    <source>
        <dbReference type="ARBA" id="ARBA00004496"/>
    </source>
</evidence>
<keyword evidence="5 10" id="KW-0963">Cytoplasm</keyword>
<comment type="catalytic activity">
    <reaction evidence="1 10">
        <text>D-fructose 6-phosphate + L-glutamine = D-glucosamine 6-phosphate + L-glutamate</text>
        <dbReference type="Rhea" id="RHEA:13237"/>
        <dbReference type="ChEBI" id="CHEBI:29985"/>
        <dbReference type="ChEBI" id="CHEBI:58359"/>
        <dbReference type="ChEBI" id="CHEBI:58725"/>
        <dbReference type="ChEBI" id="CHEBI:61527"/>
        <dbReference type="EC" id="2.6.1.16"/>
    </reaction>
</comment>
<feature type="initiator methionine" description="Removed" evidence="10">
    <location>
        <position position="1"/>
    </location>
</feature>
<gene>
    <name evidence="10 13" type="primary">glmS</name>
    <name evidence="13" type="ORF">BLL52_0395</name>
</gene>